<dbReference type="EMBL" id="JMIY01000007">
    <property type="protein sequence ID" value="KCZ71013.1"/>
    <property type="molecule type" value="Genomic_DNA"/>
</dbReference>
<evidence type="ECO:0000313" key="2">
    <source>
        <dbReference type="Proteomes" id="UP000027153"/>
    </source>
</evidence>
<accession>A0A062V336</accession>
<gene>
    <name evidence="1" type="ORF">ANME2D_03042</name>
</gene>
<comment type="caution">
    <text evidence="1">The sequence shown here is derived from an EMBL/GenBank/DDBJ whole genome shotgun (WGS) entry which is preliminary data.</text>
</comment>
<keyword evidence="2" id="KW-1185">Reference proteome</keyword>
<dbReference type="AlphaFoldDB" id="A0A062V336"/>
<sequence length="57" mass="6654">MRVHKMDARQFIGGRRSQKESLKTIEKVYGALSSDKEIQARIEKIKTHEWVKIIEGV</sequence>
<evidence type="ECO:0000313" key="1">
    <source>
        <dbReference type="EMBL" id="KCZ71013.1"/>
    </source>
</evidence>
<reference evidence="1 2" key="1">
    <citation type="journal article" date="2013" name="Nature">
        <title>Anaerobic oxidation of methane coupled to nitrate reduction in a novel archaeal lineage.</title>
        <authorList>
            <person name="Haroon M.F."/>
            <person name="Hu S."/>
            <person name="Shi Y."/>
            <person name="Imelfort M."/>
            <person name="Keller J."/>
            <person name="Hugenholtz P."/>
            <person name="Yuan Z."/>
            <person name="Tyson G.W."/>
        </authorList>
    </citation>
    <scope>NUCLEOTIDE SEQUENCE [LARGE SCALE GENOMIC DNA]</scope>
    <source>
        <strain evidence="1 2">ANME-2d</strain>
    </source>
</reference>
<protein>
    <submittedName>
        <fullName evidence="1">Uncharacterized protein</fullName>
    </submittedName>
</protein>
<proteinExistence type="predicted"/>
<dbReference type="Proteomes" id="UP000027153">
    <property type="component" value="Unassembled WGS sequence"/>
</dbReference>
<dbReference type="RefSeq" id="WP_157834150.1">
    <property type="nucleotide sequence ID" value="NZ_JMIY01000007.1"/>
</dbReference>
<organism evidence="1 2">
    <name type="scientific">Candidatus Methanoperedens nitratireducens</name>
    <dbReference type="NCBI Taxonomy" id="1392998"/>
    <lineage>
        <taxon>Archaea</taxon>
        <taxon>Methanobacteriati</taxon>
        <taxon>Methanobacteriota</taxon>
        <taxon>Stenosarchaea group</taxon>
        <taxon>Methanomicrobia</taxon>
        <taxon>Methanosarcinales</taxon>
        <taxon>ANME-2 cluster</taxon>
        <taxon>Candidatus Methanoperedentaceae</taxon>
        <taxon>Candidatus Methanoperedens</taxon>
    </lineage>
</organism>
<name>A0A062V336_9EURY</name>
<dbReference type="OrthoDB" id="66142at2157"/>